<evidence type="ECO:0000256" key="3">
    <source>
        <dbReference type="ARBA" id="ARBA00022475"/>
    </source>
</evidence>
<feature type="transmembrane region" description="Helical" evidence="7">
    <location>
        <begin position="231"/>
        <end position="248"/>
    </location>
</feature>
<evidence type="ECO:0000256" key="1">
    <source>
        <dbReference type="ARBA" id="ARBA00004651"/>
    </source>
</evidence>
<feature type="transmembrane region" description="Helical" evidence="7">
    <location>
        <begin position="107"/>
        <end position="132"/>
    </location>
</feature>
<reference evidence="9 10" key="1">
    <citation type="submission" date="2018-06" db="EMBL/GenBank/DDBJ databases">
        <title>Genomic Encyclopedia of Type Strains, Phase IV (KMG-IV): sequencing the most valuable type-strain genomes for metagenomic binning, comparative biology and taxonomic classification.</title>
        <authorList>
            <person name="Goeker M."/>
        </authorList>
    </citation>
    <scope>NUCLEOTIDE SEQUENCE [LARGE SCALE GENOMIC DNA]</scope>
    <source>
        <strain evidence="9 10">DSM 44599</strain>
    </source>
</reference>
<keyword evidence="4 7" id="KW-0812">Transmembrane</keyword>
<feature type="transmembrane region" description="Helical" evidence="7">
    <location>
        <begin position="268"/>
        <end position="294"/>
    </location>
</feature>
<dbReference type="AlphaFoldDB" id="A0A366CXC7"/>
<organism evidence="9 10">
    <name type="scientific">Nocardia puris</name>
    <dbReference type="NCBI Taxonomy" id="208602"/>
    <lineage>
        <taxon>Bacteria</taxon>
        <taxon>Bacillati</taxon>
        <taxon>Actinomycetota</taxon>
        <taxon>Actinomycetes</taxon>
        <taxon>Mycobacteriales</taxon>
        <taxon>Nocardiaceae</taxon>
        <taxon>Nocardia</taxon>
    </lineage>
</organism>
<evidence type="ECO:0000259" key="8">
    <source>
        <dbReference type="PROSITE" id="PS50850"/>
    </source>
</evidence>
<keyword evidence="3" id="KW-1003">Cell membrane</keyword>
<dbReference type="PANTHER" id="PTHR42718">
    <property type="entry name" value="MAJOR FACILITATOR SUPERFAMILY MULTIDRUG TRANSPORTER MFSC"/>
    <property type="match status" value="1"/>
</dbReference>
<dbReference type="Proteomes" id="UP000252586">
    <property type="component" value="Unassembled WGS sequence"/>
</dbReference>
<accession>A0A366CXC7</accession>
<dbReference type="GO" id="GO:0005886">
    <property type="term" value="C:plasma membrane"/>
    <property type="evidence" value="ECO:0007669"/>
    <property type="project" value="UniProtKB-SubCell"/>
</dbReference>
<evidence type="ECO:0000313" key="9">
    <source>
        <dbReference type="EMBL" id="RBO82491.1"/>
    </source>
</evidence>
<keyword evidence="5 7" id="KW-1133">Transmembrane helix</keyword>
<dbReference type="SUPFAM" id="SSF103473">
    <property type="entry name" value="MFS general substrate transporter"/>
    <property type="match status" value="1"/>
</dbReference>
<feature type="transmembrane region" description="Helical" evidence="7">
    <location>
        <begin position="472"/>
        <end position="492"/>
    </location>
</feature>
<keyword evidence="6 7" id="KW-0472">Membrane</keyword>
<dbReference type="OrthoDB" id="9781469at2"/>
<comment type="subcellular location">
    <subcellularLocation>
        <location evidence="1">Cell membrane</location>
        <topology evidence="1">Multi-pass membrane protein</topology>
    </subcellularLocation>
</comment>
<feature type="domain" description="Major facilitator superfamily (MFS) profile" evidence="8">
    <location>
        <begin position="16"/>
        <end position="497"/>
    </location>
</feature>
<dbReference type="InterPro" id="IPR036259">
    <property type="entry name" value="MFS_trans_sf"/>
</dbReference>
<dbReference type="InterPro" id="IPR011701">
    <property type="entry name" value="MFS"/>
</dbReference>
<protein>
    <submittedName>
        <fullName evidence="9">DHA2 family multidrug resistance protein-like MFS transporter</fullName>
    </submittedName>
</protein>
<dbReference type="InterPro" id="IPR006311">
    <property type="entry name" value="TAT_signal"/>
</dbReference>
<keyword evidence="2" id="KW-0813">Transport</keyword>
<dbReference type="PRINTS" id="PR01035">
    <property type="entry name" value="TCRTETA"/>
</dbReference>
<evidence type="ECO:0000256" key="7">
    <source>
        <dbReference type="SAM" id="Phobius"/>
    </source>
</evidence>
<dbReference type="RefSeq" id="WP_067511251.1">
    <property type="nucleotide sequence ID" value="NZ_CP107943.1"/>
</dbReference>
<dbReference type="GO" id="GO:0022857">
    <property type="term" value="F:transmembrane transporter activity"/>
    <property type="evidence" value="ECO:0007669"/>
    <property type="project" value="InterPro"/>
</dbReference>
<dbReference type="PROSITE" id="PS50850">
    <property type="entry name" value="MFS"/>
    <property type="match status" value="1"/>
</dbReference>
<dbReference type="InterPro" id="IPR001958">
    <property type="entry name" value="Tet-R_TetA/multi-R_MdtG-like"/>
</dbReference>
<dbReference type="PANTHER" id="PTHR42718:SF47">
    <property type="entry name" value="METHYL VIOLOGEN RESISTANCE PROTEIN SMVA"/>
    <property type="match status" value="1"/>
</dbReference>
<name>A0A366CXC7_9NOCA</name>
<feature type="transmembrane region" description="Helical" evidence="7">
    <location>
        <begin position="139"/>
        <end position="161"/>
    </location>
</feature>
<evidence type="ECO:0000256" key="4">
    <source>
        <dbReference type="ARBA" id="ARBA00022692"/>
    </source>
</evidence>
<dbReference type="Gene3D" id="1.20.1250.20">
    <property type="entry name" value="MFS general substrate transporter like domains"/>
    <property type="match status" value="1"/>
</dbReference>
<evidence type="ECO:0000256" key="5">
    <source>
        <dbReference type="ARBA" id="ARBA00022989"/>
    </source>
</evidence>
<dbReference type="EMBL" id="QNRE01000022">
    <property type="protein sequence ID" value="RBO82491.1"/>
    <property type="molecule type" value="Genomic_DNA"/>
</dbReference>
<feature type="transmembrane region" description="Helical" evidence="7">
    <location>
        <begin position="52"/>
        <end position="70"/>
    </location>
</feature>
<proteinExistence type="predicted"/>
<feature type="transmembrane region" description="Helical" evidence="7">
    <location>
        <begin position="360"/>
        <end position="384"/>
    </location>
</feature>
<dbReference type="InterPro" id="IPR020846">
    <property type="entry name" value="MFS_dom"/>
</dbReference>
<evidence type="ECO:0000256" key="2">
    <source>
        <dbReference type="ARBA" id="ARBA00022448"/>
    </source>
</evidence>
<feature type="transmembrane region" description="Helical" evidence="7">
    <location>
        <begin position="306"/>
        <end position="327"/>
    </location>
</feature>
<feature type="transmembrane region" description="Helical" evidence="7">
    <location>
        <begin position="207"/>
        <end position="225"/>
    </location>
</feature>
<dbReference type="Gene3D" id="1.20.1720.10">
    <property type="entry name" value="Multidrug resistance protein D"/>
    <property type="match status" value="1"/>
</dbReference>
<feature type="transmembrane region" description="Helical" evidence="7">
    <location>
        <begin position="82"/>
        <end position="101"/>
    </location>
</feature>
<feature type="transmembrane region" description="Helical" evidence="7">
    <location>
        <begin position="167"/>
        <end position="187"/>
    </location>
</feature>
<dbReference type="STRING" id="1210090.GCA_001613185_04570"/>
<feature type="transmembrane region" description="Helical" evidence="7">
    <location>
        <begin position="334"/>
        <end position="354"/>
    </location>
</feature>
<dbReference type="CDD" id="cd17321">
    <property type="entry name" value="MFS_MMR_MDR_like"/>
    <property type="match status" value="1"/>
</dbReference>
<comment type="caution">
    <text evidence="9">The sequence shown here is derived from an EMBL/GenBank/DDBJ whole genome shotgun (WGS) entry which is preliminary data.</text>
</comment>
<evidence type="ECO:0000313" key="10">
    <source>
        <dbReference type="Proteomes" id="UP000252586"/>
    </source>
</evidence>
<dbReference type="PROSITE" id="PS51318">
    <property type="entry name" value="TAT"/>
    <property type="match status" value="1"/>
</dbReference>
<sequence>MTRTGTRPATARQWAGLALLALPTVLLGLDLTVLYLALPALSADLDPTATQTLWIMDSYGFFIAGFLLTMGTLGDRIGRRRLLVLGMAAFAAASVLAAFAPTAEALIAARALLGIAGATLMPSTLSLIATLFPEPRQRAVAIGVWATMFALGMAAGPVVGGLLVERFWWGAAFLPALPIAVIVLAGAPRLLPEYTSPGRGRLDPVSVALSLAMLLPVVYAVKHLAAHGPDVTVVLTGGVGIAAGIAFVRRQIRLDDPLLDVTLFTDRVFASASAVLLAGLVGVGGAMYLVTLYLQMIAGLSPAAAGWWMGPPALAMFAAAIGAPLLARRVRPGWVMAGTLGGSVIGYALLATAGTDSRHAVVLGFAFIYAGLGAIAALGTDMVVGAAPPAKSGSAAAVSETVQELGLAVGVAVLGSLTTALYRARVRIPEGTPPEVADRIGESIDAAVAAADRAPAAAMDSAAAAFTTGLNVSAAVAGVAIAVVAALCAVALRGIRPLGGG</sequence>
<gene>
    <name evidence="9" type="ORF">DFR74_12231</name>
</gene>
<evidence type="ECO:0000256" key="6">
    <source>
        <dbReference type="ARBA" id="ARBA00023136"/>
    </source>
</evidence>
<keyword evidence="10" id="KW-1185">Reference proteome</keyword>
<dbReference type="Pfam" id="PF07690">
    <property type="entry name" value="MFS_1"/>
    <property type="match status" value="1"/>
</dbReference>